<evidence type="ECO:0000259" key="1">
    <source>
        <dbReference type="Pfam" id="PF18942"/>
    </source>
</evidence>
<dbReference type="PROSITE" id="PS51257">
    <property type="entry name" value="PROKAR_LIPOPROTEIN"/>
    <property type="match status" value="1"/>
</dbReference>
<dbReference type="OrthoDB" id="1111074at2"/>
<dbReference type="Pfam" id="PF18942">
    <property type="entry name" value="DUF5689"/>
    <property type="match status" value="1"/>
</dbReference>
<dbReference type="RefSeq" id="WP_113646185.1">
    <property type="nucleotide sequence ID" value="NZ_QMHN01000001.1"/>
</dbReference>
<sequence length="513" mass="54816">MKNLKKYIVALAALATIWSSCKRDDKINIIEGTPSPYIANLDLRRIYRGSDVTLTKEATREAIYLRGQVISDHSAGNLPQGLLFVQNAKNLGGSVDSLRGIAINIGAAAANYIPGDSIHVNIEGGVLKRVNGILQITGLTAAKIEKKASGVNLRVVQVSTSNLKSNPERFESCLALIYNCNFEPNIGIETVEGVKIFNEGSGDMQMNVSSNANFKNEFLPYSAIIKGLIIPSSSGVQQIYPRFKADFTPTSLTVDPNIPLGPNPVIITGFFADPTSTDANFEYIQLMATQDLDFRQKNFSLITTNNAGASTPTGFPVNGWVTGDLRTYKFNITRGTVAKGTFFYVGGNKVINGNGSTDISNANWVVSKQYANLDGDDGIGTKTSNLLANTGNAGGIAVFATTNVNLNTIPSDVVFYAGGGSLFGDGVGYAICDNDRYKRYNGAVFQPFYGQGTNTTSNKVGANPGVNSFSCLGGVYDATAKKWVGSLRVDKPVLTPKTLADIEGRADVTKVIN</sequence>
<protein>
    <recommendedName>
        <fullName evidence="1">DUF5689 domain-containing protein</fullName>
    </recommendedName>
</protein>
<evidence type="ECO:0000313" key="2">
    <source>
        <dbReference type="EMBL" id="RWU10698.1"/>
    </source>
</evidence>
<dbReference type="EMBL" id="SAYW01000001">
    <property type="protein sequence ID" value="RWU10698.1"/>
    <property type="molecule type" value="Genomic_DNA"/>
</dbReference>
<proteinExistence type="predicted"/>
<evidence type="ECO:0000313" key="3">
    <source>
        <dbReference type="Proteomes" id="UP000284120"/>
    </source>
</evidence>
<reference evidence="2 3" key="1">
    <citation type="submission" date="2018-06" db="EMBL/GenBank/DDBJ databases">
        <title>Pedobacter endophyticus sp. nov., an endophytic bacterium isolated from a leaf of Triticum aestivum.</title>
        <authorList>
            <person name="Zhang L."/>
        </authorList>
    </citation>
    <scope>NUCLEOTIDE SEQUENCE [LARGE SCALE GENOMIC DNA]</scope>
    <source>
        <strain evidence="2 3">CM134L-2</strain>
    </source>
</reference>
<gene>
    <name evidence="2" type="ORF">DPV69_05015</name>
</gene>
<name>A0A443Z2D2_9SPHI</name>
<dbReference type="Proteomes" id="UP000284120">
    <property type="component" value="Unassembled WGS sequence"/>
</dbReference>
<organism evidence="2 3">
    <name type="scientific">Pedobacter chitinilyticus</name>
    <dbReference type="NCBI Taxonomy" id="2233776"/>
    <lineage>
        <taxon>Bacteria</taxon>
        <taxon>Pseudomonadati</taxon>
        <taxon>Bacteroidota</taxon>
        <taxon>Sphingobacteriia</taxon>
        <taxon>Sphingobacteriales</taxon>
        <taxon>Sphingobacteriaceae</taxon>
        <taxon>Pedobacter</taxon>
    </lineage>
</organism>
<dbReference type="InterPro" id="IPR043744">
    <property type="entry name" value="DUF5689"/>
</dbReference>
<keyword evidence="3" id="KW-1185">Reference proteome</keyword>
<feature type="domain" description="DUF5689" evidence="1">
    <location>
        <begin position="43"/>
        <end position="246"/>
    </location>
</feature>
<dbReference type="AlphaFoldDB" id="A0A443Z2D2"/>
<accession>A0A443Z2D2</accession>
<comment type="caution">
    <text evidence="2">The sequence shown here is derived from an EMBL/GenBank/DDBJ whole genome shotgun (WGS) entry which is preliminary data.</text>
</comment>